<protein>
    <recommendedName>
        <fullName evidence="5">C-type lectin domain-containing protein</fullName>
    </recommendedName>
</protein>
<proteinExistence type="predicted"/>
<dbReference type="Pfam" id="PF00059">
    <property type="entry name" value="Lectin_C"/>
    <property type="match status" value="1"/>
</dbReference>
<dbReference type="SUPFAM" id="SSF56436">
    <property type="entry name" value="C-type lectin-like"/>
    <property type="match status" value="2"/>
</dbReference>
<evidence type="ECO:0000313" key="6">
    <source>
        <dbReference type="EnsemblMetazoa" id="XP_038045943.1"/>
    </source>
</evidence>
<dbReference type="GO" id="GO:0008083">
    <property type="term" value="F:growth factor activity"/>
    <property type="evidence" value="ECO:0007669"/>
    <property type="project" value="TreeGrafter"/>
</dbReference>
<evidence type="ECO:0000256" key="1">
    <source>
        <dbReference type="ARBA" id="ARBA00004613"/>
    </source>
</evidence>
<dbReference type="GeneID" id="119720359"/>
<dbReference type="Gene3D" id="3.10.100.10">
    <property type="entry name" value="Mannose-Binding Protein A, subunit A"/>
    <property type="match status" value="1"/>
</dbReference>
<keyword evidence="3" id="KW-0732">Signal</keyword>
<dbReference type="CDD" id="cd00037">
    <property type="entry name" value="CLECT"/>
    <property type="match status" value="2"/>
</dbReference>
<dbReference type="InterPro" id="IPR001304">
    <property type="entry name" value="C-type_lectin-like"/>
</dbReference>
<organism evidence="6 7">
    <name type="scientific">Patiria miniata</name>
    <name type="common">Bat star</name>
    <name type="synonym">Asterina miniata</name>
    <dbReference type="NCBI Taxonomy" id="46514"/>
    <lineage>
        <taxon>Eukaryota</taxon>
        <taxon>Metazoa</taxon>
        <taxon>Echinodermata</taxon>
        <taxon>Eleutherozoa</taxon>
        <taxon>Asterozoa</taxon>
        <taxon>Asteroidea</taxon>
        <taxon>Valvatacea</taxon>
        <taxon>Valvatida</taxon>
        <taxon>Asterinidae</taxon>
        <taxon>Patiria</taxon>
    </lineage>
</organism>
<keyword evidence="4" id="KW-0430">Lectin</keyword>
<evidence type="ECO:0000313" key="7">
    <source>
        <dbReference type="Proteomes" id="UP000887568"/>
    </source>
</evidence>
<dbReference type="EnsemblMetazoa" id="XM_038190015.1">
    <property type="protein sequence ID" value="XP_038045943.1"/>
    <property type="gene ID" value="LOC119720359"/>
</dbReference>
<dbReference type="GO" id="GO:0030246">
    <property type="term" value="F:carbohydrate binding"/>
    <property type="evidence" value="ECO:0007669"/>
    <property type="project" value="UniProtKB-KW"/>
</dbReference>
<dbReference type="AlphaFoldDB" id="A0A913Z290"/>
<dbReference type="PANTHER" id="PTHR22799:SF1">
    <property type="entry name" value="C-TYPE LECTIN DOMAIN FAMILY 11 MEMBER A"/>
    <property type="match status" value="1"/>
</dbReference>
<dbReference type="InterPro" id="IPR016187">
    <property type="entry name" value="CTDL_fold"/>
</dbReference>
<sequence length="213" mass="24110">MGGKMAAPRSLEERNFMADMARKVDSNFFAWISCNDKKVEGIWECDGQDGAISAKFRSGSCYSRLTVECSCPPQWHLWGNECYRLTPWVAQTWDQAKSACQDMGGKMAAPRSLEEMNFMADMARKVDSNYFAWIACTDKEAEGTWECDGQEDIEPFLEWDDGQPDNTNNQDCGQMAAGHHDKMDDDNCDSTYPRLAFCIRRAACTHGLIQLLH</sequence>
<keyword evidence="7" id="KW-1185">Reference proteome</keyword>
<evidence type="ECO:0000259" key="5">
    <source>
        <dbReference type="PROSITE" id="PS50041"/>
    </source>
</evidence>
<dbReference type="GO" id="GO:0005615">
    <property type="term" value="C:extracellular space"/>
    <property type="evidence" value="ECO:0007669"/>
    <property type="project" value="TreeGrafter"/>
</dbReference>
<feature type="domain" description="C-type lectin" evidence="5">
    <location>
        <begin position="78"/>
        <end position="197"/>
    </location>
</feature>
<evidence type="ECO:0000256" key="3">
    <source>
        <dbReference type="ARBA" id="ARBA00022729"/>
    </source>
</evidence>
<evidence type="ECO:0000256" key="4">
    <source>
        <dbReference type="ARBA" id="ARBA00022734"/>
    </source>
</evidence>
<dbReference type="Proteomes" id="UP000887568">
    <property type="component" value="Unplaced"/>
</dbReference>
<dbReference type="InterPro" id="IPR016186">
    <property type="entry name" value="C-type_lectin-like/link_sf"/>
</dbReference>
<dbReference type="PANTHER" id="PTHR22799">
    <property type="entry name" value="TETRANECTIN-RELATED"/>
    <property type="match status" value="1"/>
</dbReference>
<name>A0A913Z290_PATMI</name>
<reference evidence="6" key="1">
    <citation type="submission" date="2022-11" db="UniProtKB">
        <authorList>
            <consortium name="EnsemblMetazoa"/>
        </authorList>
    </citation>
    <scope>IDENTIFICATION</scope>
</reference>
<dbReference type="PROSITE" id="PS50041">
    <property type="entry name" value="C_TYPE_LECTIN_2"/>
    <property type="match status" value="1"/>
</dbReference>
<evidence type="ECO:0000256" key="2">
    <source>
        <dbReference type="ARBA" id="ARBA00022525"/>
    </source>
</evidence>
<dbReference type="OrthoDB" id="6337382at2759"/>
<dbReference type="SMART" id="SM00034">
    <property type="entry name" value="CLECT"/>
    <property type="match status" value="1"/>
</dbReference>
<keyword evidence="2" id="KW-0964">Secreted</keyword>
<dbReference type="InterPro" id="IPR051663">
    <property type="entry name" value="CLec_Tetranectin-domain"/>
</dbReference>
<comment type="subcellular location">
    <subcellularLocation>
        <location evidence="1">Secreted</location>
    </subcellularLocation>
</comment>
<dbReference type="RefSeq" id="XP_038045943.1">
    <property type="nucleotide sequence ID" value="XM_038190015.1"/>
</dbReference>
<accession>A0A913Z290</accession>